<sequence length="376" mass="39010">MLAEVRRTPGVTRAEIARRLRLSSGLATELCARLRELRLLTEEPAPARGRGRPTTVLRAHPEGPLVAVLELRQEDWRSAVASLDGAVRLVETVRHGPGHGPADVLAAMRSGLDRVRRGRERRVRAVSLSVPAPVRGGRLVENSTLRWRAVDFADLAAGTGAPLLVGNDAILAGVAETRTGAAVGAAVAVHLILEAGIGGALILDGRPMEGAHGTAGEFGHMPFGDRSLRCLCGARGCWDVVVDGNALARSLGDPTPSDVRTYTETVLARAASGDVRAGRAVRDAAVALASGLAGLANAHDPDVITLGGLAAPLRAAARDAFDAAYLDGLMSFHRAAPPPVLDAAHADDGSLHGAAAVGLDHITTESALATWSDLHP</sequence>
<dbReference type="Pfam" id="PF12802">
    <property type="entry name" value="MarR_2"/>
    <property type="match status" value="1"/>
</dbReference>
<dbReference type="Gene3D" id="1.10.10.10">
    <property type="entry name" value="Winged helix-like DNA-binding domain superfamily/Winged helix DNA-binding domain"/>
    <property type="match status" value="1"/>
</dbReference>
<evidence type="ECO:0000259" key="2">
    <source>
        <dbReference type="Pfam" id="PF12802"/>
    </source>
</evidence>
<evidence type="ECO:0000256" key="1">
    <source>
        <dbReference type="ARBA" id="ARBA00006479"/>
    </source>
</evidence>
<dbReference type="GO" id="GO:0003700">
    <property type="term" value="F:DNA-binding transcription factor activity"/>
    <property type="evidence" value="ECO:0007669"/>
    <property type="project" value="InterPro"/>
</dbReference>
<dbReference type="PANTHER" id="PTHR18964:SF149">
    <property type="entry name" value="BIFUNCTIONAL UDP-N-ACETYLGLUCOSAMINE 2-EPIMERASE_N-ACETYLMANNOSAMINE KINASE"/>
    <property type="match status" value="1"/>
</dbReference>
<accession>A0A3A4B2M5</accession>
<name>A0A3A4B2M5_9ACTN</name>
<dbReference type="EMBL" id="QZEY01000005">
    <property type="protein sequence ID" value="RJL32237.1"/>
    <property type="molecule type" value="Genomic_DNA"/>
</dbReference>
<evidence type="ECO:0000313" key="4">
    <source>
        <dbReference type="Proteomes" id="UP000265768"/>
    </source>
</evidence>
<organism evidence="3 4">
    <name type="scientific">Bailinhaonella thermotolerans</name>
    <dbReference type="NCBI Taxonomy" id="1070861"/>
    <lineage>
        <taxon>Bacteria</taxon>
        <taxon>Bacillati</taxon>
        <taxon>Actinomycetota</taxon>
        <taxon>Actinomycetes</taxon>
        <taxon>Streptosporangiales</taxon>
        <taxon>Streptosporangiaceae</taxon>
        <taxon>Bailinhaonella</taxon>
    </lineage>
</organism>
<dbReference type="Pfam" id="PF00480">
    <property type="entry name" value="ROK"/>
    <property type="match status" value="1"/>
</dbReference>
<keyword evidence="4" id="KW-1185">Reference proteome</keyword>
<comment type="caution">
    <text evidence="3">The sequence shown here is derived from an EMBL/GenBank/DDBJ whole genome shotgun (WGS) entry which is preliminary data.</text>
</comment>
<dbReference type="PROSITE" id="PS01125">
    <property type="entry name" value="ROK"/>
    <property type="match status" value="1"/>
</dbReference>
<proteinExistence type="inferred from homology"/>
<dbReference type="InterPro" id="IPR000835">
    <property type="entry name" value="HTH_MarR-typ"/>
</dbReference>
<dbReference type="AlphaFoldDB" id="A0A3A4B2M5"/>
<dbReference type="OrthoDB" id="9810372at2"/>
<reference evidence="3 4" key="1">
    <citation type="submission" date="2018-09" db="EMBL/GenBank/DDBJ databases">
        <title>YIM 75507 draft genome.</title>
        <authorList>
            <person name="Tang S."/>
            <person name="Feng Y."/>
        </authorList>
    </citation>
    <scope>NUCLEOTIDE SEQUENCE [LARGE SCALE GENOMIC DNA]</scope>
    <source>
        <strain evidence="3 4">YIM 75507</strain>
    </source>
</reference>
<protein>
    <submittedName>
        <fullName evidence="3">ROK family transcriptional regulator</fullName>
    </submittedName>
</protein>
<dbReference type="Gene3D" id="3.30.420.40">
    <property type="match status" value="2"/>
</dbReference>
<dbReference type="SUPFAM" id="SSF46785">
    <property type="entry name" value="Winged helix' DNA-binding domain"/>
    <property type="match status" value="1"/>
</dbReference>
<dbReference type="InterPro" id="IPR036390">
    <property type="entry name" value="WH_DNA-bd_sf"/>
</dbReference>
<comment type="similarity">
    <text evidence="1">Belongs to the ROK (NagC/XylR) family.</text>
</comment>
<dbReference type="InterPro" id="IPR043129">
    <property type="entry name" value="ATPase_NBD"/>
</dbReference>
<dbReference type="InterPro" id="IPR000600">
    <property type="entry name" value="ROK"/>
</dbReference>
<dbReference type="InterPro" id="IPR049874">
    <property type="entry name" value="ROK_cs"/>
</dbReference>
<dbReference type="InterPro" id="IPR036388">
    <property type="entry name" value="WH-like_DNA-bd_sf"/>
</dbReference>
<dbReference type="PANTHER" id="PTHR18964">
    <property type="entry name" value="ROK (REPRESSOR, ORF, KINASE) FAMILY"/>
    <property type="match status" value="1"/>
</dbReference>
<dbReference type="Proteomes" id="UP000265768">
    <property type="component" value="Unassembled WGS sequence"/>
</dbReference>
<gene>
    <name evidence="3" type="ORF">D5H75_15520</name>
</gene>
<feature type="domain" description="HTH marR-type" evidence="2">
    <location>
        <begin position="2"/>
        <end position="50"/>
    </location>
</feature>
<dbReference type="SUPFAM" id="SSF53067">
    <property type="entry name" value="Actin-like ATPase domain"/>
    <property type="match status" value="1"/>
</dbReference>
<evidence type="ECO:0000313" key="3">
    <source>
        <dbReference type="EMBL" id="RJL32237.1"/>
    </source>
</evidence>